<evidence type="ECO:0000313" key="4">
    <source>
        <dbReference type="EMBL" id="QNP39705.1"/>
    </source>
</evidence>
<dbReference type="SMART" id="SM01008">
    <property type="entry name" value="Ald_Xan_dh_C"/>
    <property type="match status" value="1"/>
</dbReference>
<dbReference type="SUPFAM" id="SSF56003">
    <property type="entry name" value="Molybdenum cofactor-binding domain"/>
    <property type="match status" value="2"/>
</dbReference>
<dbReference type="KEGG" id="lsx:H8B22_09265"/>
<protein>
    <submittedName>
        <fullName evidence="4">Xanthine dehydrogenase family protein molybdopterin-binding subunit</fullName>
    </submittedName>
</protein>
<dbReference type="InterPro" id="IPR019546">
    <property type="entry name" value="TAT_signal_bac_arc"/>
</dbReference>
<dbReference type="PROSITE" id="PS51318">
    <property type="entry name" value="TAT"/>
    <property type="match status" value="1"/>
</dbReference>
<evidence type="ECO:0000256" key="2">
    <source>
        <dbReference type="SAM" id="Phobius"/>
    </source>
</evidence>
<dbReference type="Gene3D" id="3.90.1170.50">
    <property type="entry name" value="Aldehyde oxidase/xanthine dehydrogenase, a/b hammerhead"/>
    <property type="match status" value="1"/>
</dbReference>
<dbReference type="InterPro" id="IPR012368">
    <property type="entry name" value="OxRdtase_Mopterin-bd_su_IorB"/>
</dbReference>
<dbReference type="InterPro" id="IPR000674">
    <property type="entry name" value="Ald_Oxase/Xan_DH_a/b"/>
</dbReference>
<keyword evidence="2" id="KW-0812">Transmembrane</keyword>
<dbReference type="InterPro" id="IPR037165">
    <property type="entry name" value="AldOxase/xan_DH_Mopterin-bd_sf"/>
</dbReference>
<name>A0A7H0FUI9_9GAMM</name>
<keyword evidence="2" id="KW-0472">Membrane</keyword>
<dbReference type="PANTHER" id="PTHR47495:SF2">
    <property type="entry name" value="ALDEHYDE DEHYDROGENASE"/>
    <property type="match status" value="1"/>
</dbReference>
<dbReference type="Gene3D" id="3.30.365.10">
    <property type="entry name" value="Aldehyde oxidase/xanthine dehydrogenase, molybdopterin binding domain"/>
    <property type="match status" value="4"/>
</dbReference>
<reference evidence="4 5" key="1">
    <citation type="submission" date="2020-08" db="EMBL/GenBank/DDBJ databases">
        <title>Lysobacter sp. II4 sp. nov., isolated from soil.</title>
        <authorList>
            <person name="Woo C.Y."/>
            <person name="Kim J."/>
        </authorList>
    </citation>
    <scope>NUCLEOTIDE SEQUENCE [LARGE SCALE GENOMIC DNA]</scope>
    <source>
        <strain evidence="4 5">II4</strain>
    </source>
</reference>
<dbReference type="Pfam" id="PF02738">
    <property type="entry name" value="MoCoBD_1"/>
    <property type="match status" value="1"/>
</dbReference>
<dbReference type="RefSeq" id="WP_187711151.1">
    <property type="nucleotide sequence ID" value="NZ_CP060820.1"/>
</dbReference>
<keyword evidence="5" id="KW-1185">Reference proteome</keyword>
<feature type="domain" description="Aldehyde oxidase/xanthine dehydrogenase a/b hammerhead" evidence="3">
    <location>
        <begin position="211"/>
        <end position="289"/>
    </location>
</feature>
<evidence type="ECO:0000256" key="1">
    <source>
        <dbReference type="ARBA" id="ARBA00022729"/>
    </source>
</evidence>
<evidence type="ECO:0000259" key="3">
    <source>
        <dbReference type="SMART" id="SM01008"/>
    </source>
</evidence>
<keyword evidence="1" id="KW-0732">Signal</keyword>
<keyword evidence="2" id="KW-1133">Transmembrane helix</keyword>
<sequence length="730" mass="77602">MNAITKLSRRNFLKAGAVIGGGLVVAFVIPGARRLALGDAVASAAFVPNAFLRVGNDDTVTVLIAHSEMGQGIWTALPMLIAEELDADWSKIRVEHAPAAAAYAHTAFGMQMTGGSTSTWSEFDRYRQAGAAARQRLMQAAATRFDVPLEQVHTENGEVIAGTHRVRYGDLADDAGKLTAPDPASLKLKDAKDWKLIGKATKRLDSPEKITGRAQFGMDVQFPGLLTAVVARGPVFGAKVKSFDAAAALKIDGVRKVVQVPSGVAVVADHYWAAKLGRDALQVDWELGEGAMLDSAAMHAELARLAATAGASAAQAGDVASALPKATRTLNAIYAVPYLAHAPMEPLNCTVKAGKGACEIWTGTQFQTMDQQVAAKILGLKPEQVQIHTTFLGGGFGRRATPTSDFVTEAVHVAKAAGAPVKTVWSREDDIRGGYYRPAYVHDARIGVDAKGMPVAWQHGIAGQSITAGSPFEAVMVKNGVDATSVEGVADSPYLKEVPDHRVDLHSPRTPVPVLWWRSVGHSHTGFVMESLIDELAHAAKQDPLAYRRELLQKHPRHLGVLNLAAEKAGWGKPLKKGRARGIAVHESFGSYVAQVAEVSLEQSAGRSRAIHVHRVVCAIDCGVAVNPEGIRAQMESGIAFGLGAVLHSQLSFRNGRVQQSNFHDYAVLRLHEMPAVEVHIVPSTEKSGGVGETGVPPIAPAVANAVFVLTGQRLRELPLQLPADASARA</sequence>
<gene>
    <name evidence="4" type="ORF">H8B22_09265</name>
</gene>
<proteinExistence type="predicted"/>
<organism evidence="4 5">
    <name type="scientific">Agrilutibacter terrestris</name>
    <dbReference type="NCBI Taxonomy" id="2865112"/>
    <lineage>
        <taxon>Bacteria</taxon>
        <taxon>Pseudomonadati</taxon>
        <taxon>Pseudomonadota</taxon>
        <taxon>Gammaproteobacteria</taxon>
        <taxon>Lysobacterales</taxon>
        <taxon>Lysobacteraceae</taxon>
        <taxon>Agrilutibacter</taxon>
    </lineage>
</organism>
<evidence type="ECO:0000313" key="5">
    <source>
        <dbReference type="Proteomes" id="UP000516018"/>
    </source>
</evidence>
<dbReference type="GO" id="GO:0016491">
    <property type="term" value="F:oxidoreductase activity"/>
    <property type="evidence" value="ECO:0007669"/>
    <property type="project" value="InterPro"/>
</dbReference>
<dbReference type="Pfam" id="PF20256">
    <property type="entry name" value="MoCoBD_2"/>
    <property type="match status" value="2"/>
</dbReference>
<dbReference type="EMBL" id="CP060820">
    <property type="protein sequence ID" value="QNP39705.1"/>
    <property type="molecule type" value="Genomic_DNA"/>
</dbReference>
<dbReference type="InterPro" id="IPR046867">
    <property type="entry name" value="AldOxase/xan_DH_MoCoBD2"/>
</dbReference>
<feature type="transmembrane region" description="Helical" evidence="2">
    <location>
        <begin position="12"/>
        <end position="32"/>
    </location>
</feature>
<dbReference type="InterPro" id="IPR006311">
    <property type="entry name" value="TAT_signal"/>
</dbReference>
<dbReference type="NCBIfam" id="TIGR01409">
    <property type="entry name" value="TAT_signal_seq"/>
    <property type="match status" value="1"/>
</dbReference>
<accession>A0A7H0FUI9</accession>
<dbReference type="InterPro" id="IPR052516">
    <property type="entry name" value="N-heterocyclic_Hydroxylase"/>
</dbReference>
<dbReference type="AlphaFoldDB" id="A0A7H0FUI9"/>
<dbReference type="InterPro" id="IPR008274">
    <property type="entry name" value="AldOxase/xan_DH_MoCoBD1"/>
</dbReference>
<dbReference type="PANTHER" id="PTHR47495">
    <property type="entry name" value="ALDEHYDE DEHYDROGENASE"/>
    <property type="match status" value="1"/>
</dbReference>
<dbReference type="PIRSF" id="PIRSF036389">
    <property type="entry name" value="IOR_B"/>
    <property type="match status" value="1"/>
</dbReference>
<dbReference type="Proteomes" id="UP000516018">
    <property type="component" value="Chromosome"/>
</dbReference>